<feature type="compositionally biased region" description="Polar residues" evidence="1">
    <location>
        <begin position="596"/>
        <end position="607"/>
    </location>
</feature>
<feature type="compositionally biased region" description="Polar residues" evidence="1">
    <location>
        <begin position="453"/>
        <end position="476"/>
    </location>
</feature>
<feature type="region of interest" description="Disordered" evidence="1">
    <location>
        <begin position="394"/>
        <end position="552"/>
    </location>
</feature>
<evidence type="ECO:0000256" key="2">
    <source>
        <dbReference type="SAM" id="Phobius"/>
    </source>
</evidence>
<name>A0ABR2V049_9PEZI</name>
<keyword evidence="2" id="KW-0472">Membrane</keyword>
<feature type="region of interest" description="Disordered" evidence="1">
    <location>
        <begin position="714"/>
        <end position="755"/>
    </location>
</feature>
<feature type="region of interest" description="Disordered" evidence="1">
    <location>
        <begin position="237"/>
        <end position="270"/>
    </location>
</feature>
<feature type="transmembrane region" description="Helical" evidence="2">
    <location>
        <begin position="43"/>
        <end position="60"/>
    </location>
</feature>
<feature type="compositionally biased region" description="Low complexity" evidence="1">
    <location>
        <begin position="1051"/>
        <end position="1062"/>
    </location>
</feature>
<feature type="region of interest" description="Disordered" evidence="1">
    <location>
        <begin position="1854"/>
        <end position="1873"/>
    </location>
</feature>
<dbReference type="EMBL" id="JARVKF010000268">
    <property type="protein sequence ID" value="KAK9420043.1"/>
    <property type="molecule type" value="Genomic_DNA"/>
</dbReference>
<feature type="transmembrane region" description="Helical" evidence="2">
    <location>
        <begin position="182"/>
        <end position="203"/>
    </location>
</feature>
<evidence type="ECO:0000313" key="4">
    <source>
        <dbReference type="Proteomes" id="UP001408356"/>
    </source>
</evidence>
<accession>A0ABR2V049</accession>
<feature type="region of interest" description="Disordered" evidence="1">
    <location>
        <begin position="1035"/>
        <end position="1083"/>
    </location>
</feature>
<feature type="region of interest" description="Disordered" evidence="1">
    <location>
        <begin position="1224"/>
        <end position="1243"/>
    </location>
</feature>
<feature type="transmembrane region" description="Helical" evidence="2">
    <location>
        <begin position="6"/>
        <end position="31"/>
    </location>
</feature>
<evidence type="ECO:0000256" key="1">
    <source>
        <dbReference type="SAM" id="MobiDB-lite"/>
    </source>
</evidence>
<feature type="compositionally biased region" description="Basic and acidic residues" evidence="1">
    <location>
        <begin position="435"/>
        <end position="452"/>
    </location>
</feature>
<proteinExistence type="predicted"/>
<dbReference type="Proteomes" id="UP001408356">
    <property type="component" value="Unassembled WGS sequence"/>
</dbReference>
<feature type="compositionally biased region" description="Low complexity" evidence="1">
    <location>
        <begin position="495"/>
        <end position="519"/>
    </location>
</feature>
<organism evidence="3 4">
    <name type="scientific">Seiridium unicorne</name>
    <dbReference type="NCBI Taxonomy" id="138068"/>
    <lineage>
        <taxon>Eukaryota</taxon>
        <taxon>Fungi</taxon>
        <taxon>Dikarya</taxon>
        <taxon>Ascomycota</taxon>
        <taxon>Pezizomycotina</taxon>
        <taxon>Sordariomycetes</taxon>
        <taxon>Xylariomycetidae</taxon>
        <taxon>Amphisphaeriales</taxon>
        <taxon>Sporocadaceae</taxon>
        <taxon>Seiridium</taxon>
    </lineage>
</organism>
<keyword evidence="2" id="KW-1133">Transmembrane helix</keyword>
<feature type="transmembrane region" description="Helical" evidence="2">
    <location>
        <begin position="110"/>
        <end position="129"/>
    </location>
</feature>
<keyword evidence="4" id="KW-1185">Reference proteome</keyword>
<feature type="region of interest" description="Disordered" evidence="1">
    <location>
        <begin position="1251"/>
        <end position="1277"/>
    </location>
</feature>
<evidence type="ECO:0000313" key="3">
    <source>
        <dbReference type="EMBL" id="KAK9420043.1"/>
    </source>
</evidence>
<comment type="caution">
    <text evidence="3">The sequence shown here is derived from an EMBL/GenBank/DDBJ whole genome shotgun (WGS) entry which is preliminary data.</text>
</comment>
<feature type="region of interest" description="Disordered" evidence="1">
    <location>
        <begin position="596"/>
        <end position="684"/>
    </location>
</feature>
<feature type="compositionally biased region" description="Pro residues" evidence="1">
    <location>
        <begin position="520"/>
        <end position="532"/>
    </location>
</feature>
<feature type="transmembrane region" description="Helical" evidence="2">
    <location>
        <begin position="215"/>
        <end position="236"/>
    </location>
</feature>
<feature type="compositionally biased region" description="Low complexity" evidence="1">
    <location>
        <begin position="1854"/>
        <end position="1872"/>
    </location>
</feature>
<feature type="transmembrane region" description="Helical" evidence="2">
    <location>
        <begin position="149"/>
        <end position="170"/>
    </location>
</feature>
<sequence>MAVSGTVQALIAAFFFGILLNTASAGFILYIKGHGSAIFRDGLRLALIFFLASSALWAQVEFLATLIDPTATSTCQAAVIISSLLDQIARVSIEQFLIWSVAKDGLKTPAGLATQVLLLARFIIGMVFVGETKPQFNTTCVPMSNSVPIAIAVVALDAVVLTSTAVLTFTTASTKSGQGSKAILLTIAALAVWMGTSVAMLLGLSNIDMFFRTTLPAIGLFILTALVTVLSGSLAMSGARRPRRPESPTPQNMNRDLDLSASDSNEYPPSRYEEIKGMGGMVVAPFSGPEGPQRDNRAGLPVLTRPVTGVVGMGGVPVQGQLFPPLRSNTVDQAALSQNEIKTRIDLPKRSKTGPSRKIGTGKLAISAPIPMNDPEAQNAFNKIPTVDLATAARNEQERREGHARRVSALIANRPAPKPPTMSTEEAMKRATSTKRKEVVREPSVEIERSDSTKTSQTGGLSVEGNASSTSAQLSPGNEELRRRSPRQAIPSTLPAKTPAKTPTFQPITPGQPIRIPIPRAQPSPQPVPAKVPEPQKTPLQRRPTIGLPSNPRAQAMKKMTEDTGNGQPQTVMFINKITYDDPSYVNDIIQGATKTPFSPLQSSNSVVHRPRPIPRKGDKDRQVFPAEVSTQGHRRTKSGGSIMSRRSILQSQPGSPTQLPPLPPPPQSAGDIQRPQPNDTKSMTFDEKMSMFYAGPPSASSTGSTTNVAIRKSSVPSLPPLPPKFLSTNNSPPPAEKISQSDTERRLTRTTATDRTSIRTQSILGVDDIDDKYLQNTDQNAADELGNSWLPGIPQNDDAFNRQQYDGNKRQSSPVIPALRYSGVSGTSDGKTHDDAATNWGSLHSPVMPVSVSASRLNARSTWIQKDARLESFLSGFGDEVMTVMLDTSSAQSTNNRQSFLLDDDDSISDAPKIEKHGAGQWHRRVGDECPTFSTRKERVKSRKMPPPTPLLLRTASNKKAIVVHTAEPSPVESPTAAYNMIQAQLQKLEEPSRDSVSSEGRRMALLEDLELEMGQQENRWQTMQHNLDRDSISTMQTESRPVSIATPASKSLTRSSSTSSVLAERRASRRARMTGNRSKEDLVAPELPVRNSQRSIASLFQTRLAAAQMEYTDHLPDMIQKRNNLNFFSVSKADLGSPTPPDTDESDSETFPEFQSLNAKVYEPVKEVPRLWQPNPPKVELAEGLLWEAPVPEATSVEVVELPGLSVRPVVRKSSEPLTIHSTRLWQQSPQSAKAPADSSLWGETLPAQLPELREPQKPQKARPLTQRPPRRSKRVTLLPDILESPEPLPDNRGTLGIFQFPWGERSENATVQPRQTQIFMAMPGTMTSGRPRVSAALDARSKQLEAEEYSSSFFDDYDEEEDVGDNFDEDFYDSGDDFDENTLWEIASLLKTDVPSKNSLLPPEFSPSVIDDYIAEGPSEDEAEPEYDDAFNVVPEESASAATPLFMRRQDEVIRTSLWTADAKDVLSRQSFGLPQPEDNVWQSYIPSEMEGPRLRTQVEGLPSLESTHLWMPKSLQVMLKPSLWIAISKSNAASQSFGLPQPDMAVWESYLPRDEGSVRSKARIEEDAKIETSSLWQPTVESMERRDSLLWAARMPVLQTPLDASGPRSSPSTQQRRGFMWEKPIPLPETGPAGLFNVKVTRADYRRTSEAPIAASIITKPRMSREPLQMLTTQKLWRSTPKLVTRRTGKRQTLWSPTSVRVAGTTTLFQLDPKRKNYRTTEAEPAAINMLTKQRRSNAPLPQISSSQFWTLSSMKKAEVNWIKISSSKRGSSKPVTSTQWLFRVDAKRKDWRTTSAEPAALDMMTKSRTVNVPVPQLESTRLWSPTATVVAEFDWITISSVRPRSPSIASIASTSSTPTSPVTDASSIRTTSTKASTVAPSVSSKFSLRGLFERRKKAEPPVPSIPKDVELPRIPEVPSEPFIVKDLDKTPRTEPTHVPLRQQHRLNIAYNSDWDAALREAIAASYPNTRFALVHASQSQWGQALQEAIKASHISPKIVRRAASPREWSTALNQAIAASYPQNRFSRGQTLPPQWDIKELCEAIARSQRTVYDVSKLHPVFFGSMPTTTANVHPAMFGMTTKSEASSNAAAQQPLLWSKSVSLSSHISGAMWSPSAPVARPEASSLPEIQSMSVRKQTPRAATELSVESGFAGHNLWKRRDVRAKERDWLDDTIKKRFSRVELRY</sequence>
<feature type="compositionally biased region" description="Pro residues" evidence="1">
    <location>
        <begin position="659"/>
        <end position="668"/>
    </location>
</feature>
<reference evidence="3 4" key="1">
    <citation type="journal article" date="2024" name="J. Plant Pathol.">
        <title>Sequence and assembly of the genome of Seiridium unicorne, isolate CBS 538.82, causal agent of cypress canker disease.</title>
        <authorList>
            <person name="Scali E."/>
            <person name="Rocca G.D."/>
            <person name="Danti R."/>
            <person name="Garbelotto M."/>
            <person name="Barberini S."/>
            <person name="Baroncelli R."/>
            <person name="Emiliani G."/>
        </authorList>
    </citation>
    <scope>NUCLEOTIDE SEQUENCE [LARGE SCALE GENOMIC DNA]</scope>
    <source>
        <strain evidence="3 4">BM-138-508</strain>
    </source>
</reference>
<protein>
    <submittedName>
        <fullName evidence="3">Uncharacterized protein</fullName>
    </submittedName>
</protein>
<feature type="compositionally biased region" description="Polar residues" evidence="1">
    <location>
        <begin position="1224"/>
        <end position="1234"/>
    </location>
</feature>
<gene>
    <name evidence="3" type="ORF">SUNI508_06802</name>
</gene>
<keyword evidence="2" id="KW-0812">Transmembrane</keyword>
<feature type="region of interest" description="Disordered" evidence="1">
    <location>
        <begin position="1134"/>
        <end position="1154"/>
    </location>
</feature>